<dbReference type="SUPFAM" id="SSF48403">
    <property type="entry name" value="Ankyrin repeat"/>
    <property type="match status" value="1"/>
</dbReference>
<gene>
    <name evidence="4" type="ORF">SLS62_003016</name>
</gene>
<dbReference type="PANTHER" id="PTHR24189:SF50">
    <property type="entry name" value="ANKYRIN REPEAT AND SOCS BOX PROTEIN 2"/>
    <property type="match status" value="1"/>
</dbReference>
<dbReference type="InterPro" id="IPR036770">
    <property type="entry name" value="Ankyrin_rpt-contain_sf"/>
</dbReference>
<organism evidence="4 5">
    <name type="scientific">Diatrype stigma</name>
    <dbReference type="NCBI Taxonomy" id="117547"/>
    <lineage>
        <taxon>Eukaryota</taxon>
        <taxon>Fungi</taxon>
        <taxon>Dikarya</taxon>
        <taxon>Ascomycota</taxon>
        <taxon>Pezizomycotina</taxon>
        <taxon>Sordariomycetes</taxon>
        <taxon>Xylariomycetidae</taxon>
        <taxon>Xylariales</taxon>
        <taxon>Diatrypaceae</taxon>
        <taxon>Diatrype</taxon>
    </lineage>
</organism>
<keyword evidence="1" id="KW-0677">Repeat</keyword>
<dbReference type="Pfam" id="PF12796">
    <property type="entry name" value="Ank_2"/>
    <property type="match status" value="1"/>
</dbReference>
<keyword evidence="5" id="KW-1185">Reference proteome</keyword>
<dbReference type="InterPro" id="IPR050745">
    <property type="entry name" value="Multifunctional_regulatory"/>
</dbReference>
<dbReference type="Proteomes" id="UP001320420">
    <property type="component" value="Unassembled WGS sequence"/>
</dbReference>
<dbReference type="Gene3D" id="1.25.40.20">
    <property type="entry name" value="Ankyrin repeat-containing domain"/>
    <property type="match status" value="2"/>
</dbReference>
<protein>
    <submittedName>
        <fullName evidence="4">Uncharacterized protein</fullName>
    </submittedName>
</protein>
<sequence>MDYIPRWFPFHHALCSEHTTTAHIFLNRGAPMQMAYESDNHEEFGHGPTFLHCAAARGMEDIMRRALEIDPSLMAKKTRDSPLTYASECWDSEGVIRLLVEGGADLEEADKSNTHLPSLPPENFSTAWHLLRAGARVEMNSSEKSHLMPFFRRAIQEEFVPQSVYIKAMPPKEVQDRMQLAFLRALLEEGGQVVNPPRKAGWFDEHGTPLLWVLESWCGEKDRARNSVKADIVDMLLKAGTDPNVENPLGNTPLLLAVAYFYDERSPKLSLEKVHARRVISALVFHGARFEMSNCWGTTPLSLVTRYSNRDHGHAPNLYEYYVRVRGPNRYRLTIAD</sequence>
<dbReference type="SMART" id="SM00248">
    <property type="entry name" value="ANK"/>
    <property type="match status" value="5"/>
</dbReference>
<reference evidence="4 5" key="1">
    <citation type="submission" date="2024-02" db="EMBL/GenBank/DDBJ databases">
        <title>De novo assembly and annotation of 12 fungi associated with fruit tree decline syndrome in Ontario, Canada.</title>
        <authorList>
            <person name="Sulman M."/>
            <person name="Ellouze W."/>
            <person name="Ilyukhin E."/>
        </authorList>
    </citation>
    <scope>NUCLEOTIDE SEQUENCE [LARGE SCALE GENOMIC DNA]</scope>
    <source>
        <strain evidence="4 5">M11/M66-122</strain>
    </source>
</reference>
<keyword evidence="2 3" id="KW-0040">ANK repeat</keyword>
<evidence type="ECO:0000313" key="5">
    <source>
        <dbReference type="Proteomes" id="UP001320420"/>
    </source>
</evidence>
<dbReference type="PROSITE" id="PS50088">
    <property type="entry name" value="ANK_REPEAT"/>
    <property type="match status" value="1"/>
</dbReference>
<name>A0AAN9UX61_9PEZI</name>
<proteinExistence type="predicted"/>
<evidence type="ECO:0000256" key="3">
    <source>
        <dbReference type="PROSITE-ProRule" id="PRU00023"/>
    </source>
</evidence>
<accession>A0AAN9UX61</accession>
<evidence type="ECO:0000256" key="2">
    <source>
        <dbReference type="ARBA" id="ARBA00023043"/>
    </source>
</evidence>
<dbReference type="PANTHER" id="PTHR24189">
    <property type="entry name" value="MYOTROPHIN"/>
    <property type="match status" value="1"/>
</dbReference>
<evidence type="ECO:0000313" key="4">
    <source>
        <dbReference type="EMBL" id="KAK7754932.1"/>
    </source>
</evidence>
<dbReference type="EMBL" id="JAKJXP020000016">
    <property type="protein sequence ID" value="KAK7754932.1"/>
    <property type="molecule type" value="Genomic_DNA"/>
</dbReference>
<comment type="caution">
    <text evidence="4">The sequence shown here is derived from an EMBL/GenBank/DDBJ whole genome shotgun (WGS) entry which is preliminary data.</text>
</comment>
<dbReference type="AlphaFoldDB" id="A0AAN9UX61"/>
<feature type="repeat" description="ANK" evidence="3">
    <location>
        <begin position="78"/>
        <end position="111"/>
    </location>
</feature>
<evidence type="ECO:0000256" key="1">
    <source>
        <dbReference type="ARBA" id="ARBA00022737"/>
    </source>
</evidence>
<dbReference type="InterPro" id="IPR002110">
    <property type="entry name" value="Ankyrin_rpt"/>
</dbReference>